<dbReference type="OrthoDB" id="9791620at2"/>
<dbReference type="AlphaFoldDB" id="A0A317ELN6"/>
<evidence type="ECO:0008006" key="4">
    <source>
        <dbReference type="Google" id="ProtNLM"/>
    </source>
</evidence>
<dbReference type="SUPFAM" id="SSF52540">
    <property type="entry name" value="P-loop containing nucleoside triphosphate hydrolases"/>
    <property type="match status" value="1"/>
</dbReference>
<keyword evidence="3" id="KW-1185">Reference proteome</keyword>
<comment type="caution">
    <text evidence="2">The sequence shown here is derived from an EMBL/GenBank/DDBJ whole genome shotgun (WGS) entry which is preliminary data.</text>
</comment>
<proteinExistence type="predicted"/>
<keyword evidence="1" id="KW-0175">Coiled coil</keyword>
<dbReference type="InterPro" id="IPR027417">
    <property type="entry name" value="P-loop_NTPase"/>
</dbReference>
<name>A0A317ELN6_9SPHI</name>
<gene>
    <name evidence="2" type="ORF">DHW03_15490</name>
</gene>
<evidence type="ECO:0000313" key="3">
    <source>
        <dbReference type="Proteomes" id="UP000245379"/>
    </source>
</evidence>
<sequence length="963" mass="110625">MISYTKYPRGSEWRIWDLHIHTPETKKNDRFIGPNPETRWENYIQSINESAAEIACIGITDYFSIENYFKFKAFVASGKILKKFEMIIPNIELRILPTTSTSTAINIHCIFNPNIDHEIENRFLAKLSFQHSGTNYSAAPLELARLGRVLKDDPNMESSIATKFGIEQYVISYDHLRTIFEKDQNLRDNTIIVVSNKGNDGVSGIVKHEDFFTGNVSQLDATRQSIYQFSDAIFSSNENDRNYFIGKGADKKEIVIKKCGTLMPCFHGCDAHSNDKIFNPEQNRFCWIKADPTFEGLKQTLYEPEDRIRIQTLKPDIKNERYVISELKFLDEHNLFGNRSIYLNENLNSIIGGKSSGKSLLLYNTAECIDPDQVGRASKRLNFEGYKFEQSYDFEVVWKNGEIDRLNDRLLTNKNHGITYIPQLYINYLVERNNKEELNALIRNILVQDVIYKAFFEATNDRIKRATTDIERTINIYFQIRNKALEIQTKIKETGASATILNGINQIQKNIEDGQKTSNLNTLEFSAYTSLAKQKAEKEKQLALVEQQESIINKIEAELLANMVNLLGKQEEETTFMKGQIDRLLDEVTEIPVGLKKIKQRLMVDYKTLIKNFKEEVEKINTAKQKSDLILEIAALNISLGPYLGKIAGQEELKKLTLQLQAETKKKEFSENLEKQLKELSKDYESTRAQLVRFLSERFEEYKSLVSTINSTKSEIGSEIKLSAELIYKDQQQPLFDFANKSAISRDHFFNSLFKNGFLDYGELLKITALPIRVVDDKLIISSEIQIPLKLNIDFESILRGLIKDEFEIDYTVTYKLDNLLTMSPGKKGTVLLILFLQISSAEYPILIDQPEDNLDNRTIYDLLCQMIKNKKKERQIIIVSHNANLVVATDSENIIIANQAGQSNTVETNQMRFEYVNGSLEHSFTNNGTNILHRQGVKEHVTDILEGGGEAFKQRERKYAIK</sequence>
<feature type="coiled-coil region" evidence="1">
    <location>
        <begin position="653"/>
        <end position="697"/>
    </location>
</feature>
<dbReference type="InterPro" id="IPR054787">
    <property type="entry name" value="TrlF_ATPase"/>
</dbReference>
<dbReference type="Gene3D" id="3.40.50.300">
    <property type="entry name" value="P-loop containing nucleotide triphosphate hydrolases"/>
    <property type="match status" value="1"/>
</dbReference>
<feature type="coiled-coil region" evidence="1">
    <location>
        <begin position="528"/>
        <end position="558"/>
    </location>
</feature>
<accession>A0A317ELN6</accession>
<protein>
    <recommendedName>
        <fullName evidence="4">DNA repair protein</fullName>
    </recommendedName>
</protein>
<organism evidence="2 3">
    <name type="scientific">Pedobacter yonginense</name>
    <dbReference type="NCBI Taxonomy" id="651869"/>
    <lineage>
        <taxon>Bacteria</taxon>
        <taxon>Pseudomonadati</taxon>
        <taxon>Bacteroidota</taxon>
        <taxon>Sphingobacteriia</taxon>
        <taxon>Sphingobacteriales</taxon>
        <taxon>Sphingobacteriaceae</taxon>
        <taxon>Pedobacter</taxon>
    </lineage>
</organism>
<dbReference type="Proteomes" id="UP000245379">
    <property type="component" value="Unassembled WGS sequence"/>
</dbReference>
<evidence type="ECO:0000256" key="1">
    <source>
        <dbReference type="SAM" id="Coils"/>
    </source>
</evidence>
<evidence type="ECO:0000313" key="2">
    <source>
        <dbReference type="EMBL" id="PWS26196.1"/>
    </source>
</evidence>
<dbReference type="EMBL" id="QGNZ01000004">
    <property type="protein sequence ID" value="PWS26196.1"/>
    <property type="molecule type" value="Genomic_DNA"/>
</dbReference>
<dbReference type="RefSeq" id="WP_109926761.1">
    <property type="nucleotide sequence ID" value="NZ_QGNZ01000004.1"/>
</dbReference>
<dbReference type="NCBIfam" id="NF045780">
    <property type="entry name" value="TrlF_fam_ATP"/>
    <property type="match status" value="1"/>
</dbReference>
<reference evidence="2 3" key="1">
    <citation type="submission" date="2018-05" db="EMBL/GenBank/DDBJ databases">
        <title>Pedobacter paludis sp. nov., isolated from wetland soil.</title>
        <authorList>
            <person name="Zhang Y."/>
            <person name="Wang G."/>
        </authorList>
    </citation>
    <scope>NUCLEOTIDE SEQUENCE [LARGE SCALE GENOMIC DNA]</scope>
    <source>
        <strain evidence="2 3">KCTC22721</strain>
    </source>
</reference>